<dbReference type="GO" id="GO:0009360">
    <property type="term" value="C:DNA polymerase III complex"/>
    <property type="evidence" value="ECO:0007669"/>
    <property type="project" value="InterPro"/>
</dbReference>
<keyword evidence="9" id="KW-0067">ATP-binding</keyword>
<dbReference type="NCBIfam" id="NF005846">
    <property type="entry name" value="PRK07764.1-6"/>
    <property type="match status" value="1"/>
</dbReference>
<feature type="compositionally biased region" description="Low complexity" evidence="12">
    <location>
        <begin position="853"/>
        <end position="882"/>
    </location>
</feature>
<dbReference type="GO" id="GO:0003887">
    <property type="term" value="F:DNA-directed DNA polymerase activity"/>
    <property type="evidence" value="ECO:0007669"/>
    <property type="project" value="UniProtKB-KW"/>
</dbReference>
<keyword evidence="8" id="KW-0862">Zinc</keyword>
<dbReference type="EMBL" id="JASNVH010000001">
    <property type="protein sequence ID" value="MDK4306073.1"/>
    <property type="molecule type" value="Genomic_DNA"/>
</dbReference>
<dbReference type="Gene3D" id="1.10.8.60">
    <property type="match status" value="1"/>
</dbReference>
<keyword evidence="5" id="KW-0235">DNA replication</keyword>
<dbReference type="GO" id="GO:0006261">
    <property type="term" value="P:DNA-templated DNA replication"/>
    <property type="evidence" value="ECO:0007669"/>
    <property type="project" value="TreeGrafter"/>
</dbReference>
<keyword evidence="6" id="KW-0479">Metal-binding</keyword>
<evidence type="ECO:0000256" key="11">
    <source>
        <dbReference type="ARBA" id="ARBA00049244"/>
    </source>
</evidence>
<dbReference type="Pfam" id="PF13177">
    <property type="entry name" value="DNA_pol3_delta2"/>
    <property type="match status" value="1"/>
</dbReference>
<evidence type="ECO:0000256" key="5">
    <source>
        <dbReference type="ARBA" id="ARBA00022705"/>
    </source>
</evidence>
<dbReference type="Pfam" id="PF22608">
    <property type="entry name" value="DNAX_ATPase_lid"/>
    <property type="match status" value="1"/>
</dbReference>
<dbReference type="InterPro" id="IPR022754">
    <property type="entry name" value="DNA_pol_III_gamma-3"/>
</dbReference>
<keyword evidence="4 14" id="KW-0548">Nucleotidyltransferase</keyword>
<dbReference type="Pfam" id="PF20964">
    <property type="entry name" value="DnaX_C"/>
    <property type="match status" value="1"/>
</dbReference>
<evidence type="ECO:0000256" key="1">
    <source>
        <dbReference type="ARBA" id="ARBA00006360"/>
    </source>
</evidence>
<dbReference type="Pfam" id="PF12169">
    <property type="entry name" value="DNA_pol3_gamma3"/>
    <property type="match status" value="1"/>
</dbReference>
<dbReference type="InterPro" id="IPR050238">
    <property type="entry name" value="DNA_Rep/Repair_Clamp_Loader"/>
</dbReference>
<dbReference type="GO" id="GO:0005524">
    <property type="term" value="F:ATP binding"/>
    <property type="evidence" value="ECO:0007669"/>
    <property type="project" value="UniProtKB-KW"/>
</dbReference>
<evidence type="ECO:0000313" key="14">
    <source>
        <dbReference type="EMBL" id="MDK4306073.1"/>
    </source>
</evidence>
<dbReference type="InterPro" id="IPR008921">
    <property type="entry name" value="DNA_pol3_clamp-load_cplx_C"/>
</dbReference>
<dbReference type="InterPro" id="IPR045085">
    <property type="entry name" value="HLD_clamp_pol_III_gamma_tau"/>
</dbReference>
<feature type="region of interest" description="Disordered" evidence="12">
    <location>
        <begin position="387"/>
        <end position="564"/>
    </location>
</feature>
<evidence type="ECO:0000256" key="4">
    <source>
        <dbReference type="ARBA" id="ARBA00022695"/>
    </source>
</evidence>
<dbReference type="Gene3D" id="3.40.50.300">
    <property type="entry name" value="P-loop containing nucleotide triphosphate hydrolases"/>
    <property type="match status" value="1"/>
</dbReference>
<dbReference type="InterPro" id="IPR003593">
    <property type="entry name" value="AAA+_ATPase"/>
</dbReference>
<keyword evidence="10" id="KW-0239">DNA-directed DNA polymerase</keyword>
<feature type="compositionally biased region" description="Basic and acidic residues" evidence="12">
    <location>
        <begin position="887"/>
        <end position="901"/>
    </location>
</feature>
<reference evidence="14" key="1">
    <citation type="submission" date="2023-05" db="EMBL/GenBank/DDBJ databases">
        <title>Metabolic capabilities are highly conserved among human nasal-associated Corynebacterium species in pangenomic analyses.</title>
        <authorList>
            <person name="Tran T.H."/>
            <person name="Roberts A.Q."/>
            <person name="Escapa I.F."/>
            <person name="Gao W."/>
            <person name="Conlan S."/>
            <person name="Kong H."/>
            <person name="Segre J.A."/>
            <person name="Kelly M.S."/>
            <person name="Lemon K.P."/>
        </authorList>
    </citation>
    <scope>NUCLEOTIDE SEQUENCE</scope>
    <source>
        <strain evidence="14">KPL2773</strain>
    </source>
</reference>
<evidence type="ECO:0000259" key="13">
    <source>
        <dbReference type="SMART" id="SM00382"/>
    </source>
</evidence>
<dbReference type="Proteomes" id="UP001224412">
    <property type="component" value="Unassembled WGS sequence"/>
</dbReference>
<dbReference type="InterPro" id="IPR012763">
    <property type="entry name" value="DNA_pol_III_sug/sutau_N"/>
</dbReference>
<feature type="compositionally biased region" description="Polar residues" evidence="12">
    <location>
        <begin position="732"/>
        <end position="751"/>
    </location>
</feature>
<evidence type="ECO:0000256" key="2">
    <source>
        <dbReference type="ARBA" id="ARBA00012417"/>
    </source>
</evidence>
<dbReference type="PANTHER" id="PTHR11669">
    <property type="entry name" value="REPLICATION FACTOR C / DNA POLYMERASE III GAMMA-TAU SUBUNIT"/>
    <property type="match status" value="1"/>
</dbReference>
<dbReference type="PANTHER" id="PTHR11669:SF0">
    <property type="entry name" value="PROTEIN STICHEL-LIKE 2"/>
    <property type="match status" value="1"/>
</dbReference>
<dbReference type="SUPFAM" id="SSF48019">
    <property type="entry name" value="post-AAA+ oligomerization domain-like"/>
    <property type="match status" value="1"/>
</dbReference>
<dbReference type="NCBIfam" id="NF005844">
    <property type="entry name" value="PRK07764.1-3"/>
    <property type="match status" value="1"/>
</dbReference>
<feature type="compositionally biased region" description="Basic and acidic residues" evidence="12">
    <location>
        <begin position="526"/>
        <end position="549"/>
    </location>
</feature>
<dbReference type="RefSeq" id="WP_284588672.1">
    <property type="nucleotide sequence ID" value="NZ_JASNUC010000001.1"/>
</dbReference>
<dbReference type="Gene3D" id="1.20.272.10">
    <property type="match status" value="1"/>
</dbReference>
<feature type="compositionally biased region" description="Low complexity" evidence="12">
    <location>
        <begin position="503"/>
        <end position="525"/>
    </location>
</feature>
<keyword evidence="3 14" id="KW-0808">Transferase</keyword>
<evidence type="ECO:0000256" key="10">
    <source>
        <dbReference type="ARBA" id="ARBA00022932"/>
    </source>
</evidence>
<feature type="compositionally biased region" description="Polar residues" evidence="12">
    <location>
        <begin position="459"/>
        <end position="475"/>
    </location>
</feature>
<comment type="similarity">
    <text evidence="1">Belongs to the DnaX/STICHEL family.</text>
</comment>
<evidence type="ECO:0000256" key="3">
    <source>
        <dbReference type="ARBA" id="ARBA00022679"/>
    </source>
</evidence>
<feature type="compositionally biased region" description="Low complexity" evidence="12">
    <location>
        <begin position="551"/>
        <end position="562"/>
    </location>
</feature>
<gene>
    <name evidence="14" type="ORF">QPX42_00645</name>
</gene>
<evidence type="ECO:0000313" key="15">
    <source>
        <dbReference type="Proteomes" id="UP001224412"/>
    </source>
</evidence>
<feature type="region of interest" description="Disordered" evidence="12">
    <location>
        <begin position="652"/>
        <end position="909"/>
    </location>
</feature>
<feature type="compositionally biased region" description="Polar residues" evidence="12">
    <location>
        <begin position="819"/>
        <end position="844"/>
    </location>
</feature>
<feature type="compositionally biased region" description="Low complexity" evidence="12">
    <location>
        <begin position="392"/>
        <end position="405"/>
    </location>
</feature>
<comment type="caution">
    <text evidence="14">The sequence shown here is derived from an EMBL/GenBank/DDBJ whole genome shotgun (WGS) entry which is preliminary data.</text>
</comment>
<dbReference type="NCBIfam" id="TIGR02397">
    <property type="entry name" value="dnaX_nterm"/>
    <property type="match status" value="1"/>
</dbReference>
<proteinExistence type="inferred from homology"/>
<dbReference type="GO" id="GO:0003677">
    <property type="term" value="F:DNA binding"/>
    <property type="evidence" value="ECO:0007669"/>
    <property type="project" value="InterPro"/>
</dbReference>
<feature type="compositionally biased region" description="Basic and acidic residues" evidence="12">
    <location>
        <begin position="752"/>
        <end position="763"/>
    </location>
</feature>
<organism evidence="14 15">
    <name type="scientific">Corynebacterium pseudodiphtheriticum</name>
    <dbReference type="NCBI Taxonomy" id="37637"/>
    <lineage>
        <taxon>Bacteria</taxon>
        <taxon>Bacillati</taxon>
        <taxon>Actinomycetota</taxon>
        <taxon>Actinomycetes</taxon>
        <taxon>Mycobacteriales</taxon>
        <taxon>Corynebacteriaceae</taxon>
        <taxon>Corynebacterium</taxon>
    </lineage>
</organism>
<evidence type="ECO:0000256" key="6">
    <source>
        <dbReference type="ARBA" id="ARBA00022723"/>
    </source>
</evidence>
<name>A0AAP4F5L9_9CORY</name>
<evidence type="ECO:0000256" key="12">
    <source>
        <dbReference type="SAM" id="MobiDB-lite"/>
    </source>
</evidence>
<dbReference type="InterPro" id="IPR048448">
    <property type="entry name" value="DnaX-like_C"/>
</dbReference>
<feature type="compositionally biased region" description="Low complexity" evidence="12">
    <location>
        <begin position="660"/>
        <end position="691"/>
    </location>
</feature>
<dbReference type="InterPro" id="IPR027417">
    <property type="entry name" value="P-loop_NTPase"/>
</dbReference>
<sequence>MALYRKYRPASFAEVIGQSQVTEPLSVALDAHRINHAYLFSGPRGCGKTSSARILARSLNCVEGPTSTPCGKCDSCRALAPGGPGNLDVTELDAASHNGVEDMRELRDRGHYAPAESRYRIFIIDEAHMISQQGFNALLKIVEEPPEHLIFIFATTEPEKVIGTIRSRTHNYPFRLLTPPDMKALLQHVVEEENVQVEDAVYPLVMQAGGGSPRDTLSLLDQLLAGAKDGQLTYQQAAPLLGVTDLALIDRVIAALADDEKGELFRIVNDVINAGHEPRRFVEDLLDRLRDLLIIQAVPEAFTEGLVSAPQDRVAVLKEQAGWFSPEALTHYADVVNERLPQMRGATSPQLLLEILCAHLLARPYVAAAGNAAGAGAGPGIGVGAGAGAGQSGQSDRAGQGAAAQESGQHSRQGGPRGAAAALAAVAAMGSAKPQTKSMPSHGPAPKAQPGEQVAEQHNAASTSEHNAETPTAEQENVVGAVADAEAKPEAASTSETVKTSEAVRTSDAVSAADSADSASANDAVRAQRTDESAQSDHAEEPNDPEQQRAEQPSEQQPNEQPGDALEIIRSQWTNIRSKVGQKNRVAEVMLTEAKVLGIDGETVVLGHNTGALAERINSERNNAVIVEAVSAVVDQKLQVKCIVGTKVPPELTAQSRMTPQPQKPAQQNNQSRQNSQPQQNNQPPQQDQSQAATRPQQEAQHTRSDSVWPETSRDVNAGVDSTDTTVHESNEGSGQSHRQQPEPQRAQSVRSESKPSKPHEKPLASPKNQDWREVANQAKNRARERAAQSSRDTFGDGVPLPPEPAAEESAPDEPPQTQPAQSSASHTQNAQNAHSAPGSAETSSAERNKAENSNAQNSNAQNGGDDTGTSTNTNTDTNANTSPGERSPEEIHAAARKLLETELGARPL</sequence>
<accession>A0AAP4F5L9</accession>
<protein>
    <recommendedName>
        <fullName evidence="2">DNA-directed DNA polymerase</fullName>
        <ecNumber evidence="2">2.7.7.7</ecNumber>
    </recommendedName>
</protein>
<evidence type="ECO:0000256" key="9">
    <source>
        <dbReference type="ARBA" id="ARBA00022840"/>
    </source>
</evidence>
<dbReference type="SUPFAM" id="SSF52540">
    <property type="entry name" value="P-loop containing nucleoside triphosphate hydrolases"/>
    <property type="match status" value="1"/>
</dbReference>
<evidence type="ECO:0000256" key="8">
    <source>
        <dbReference type="ARBA" id="ARBA00022833"/>
    </source>
</evidence>
<dbReference type="CDD" id="cd00009">
    <property type="entry name" value="AAA"/>
    <property type="match status" value="1"/>
</dbReference>
<dbReference type="FunFam" id="3.40.50.300:FF:000014">
    <property type="entry name" value="DNA polymerase III subunit gamma/tau"/>
    <property type="match status" value="1"/>
</dbReference>
<evidence type="ECO:0000256" key="7">
    <source>
        <dbReference type="ARBA" id="ARBA00022741"/>
    </source>
</evidence>
<dbReference type="AlphaFoldDB" id="A0AAP4F5L9"/>
<keyword evidence="7" id="KW-0547">Nucleotide-binding</keyword>
<feature type="compositionally biased region" description="Low complexity" evidence="12">
    <location>
        <begin position="418"/>
        <end position="432"/>
    </location>
</feature>
<dbReference type="GO" id="GO:0046872">
    <property type="term" value="F:metal ion binding"/>
    <property type="evidence" value="ECO:0007669"/>
    <property type="project" value="UniProtKB-KW"/>
</dbReference>
<dbReference type="EC" id="2.7.7.7" evidence="2"/>
<dbReference type="SMART" id="SM00382">
    <property type="entry name" value="AAA"/>
    <property type="match status" value="1"/>
</dbReference>
<comment type="catalytic activity">
    <reaction evidence="11">
        <text>DNA(n) + a 2'-deoxyribonucleoside 5'-triphosphate = DNA(n+1) + diphosphate</text>
        <dbReference type="Rhea" id="RHEA:22508"/>
        <dbReference type="Rhea" id="RHEA-COMP:17339"/>
        <dbReference type="Rhea" id="RHEA-COMP:17340"/>
        <dbReference type="ChEBI" id="CHEBI:33019"/>
        <dbReference type="ChEBI" id="CHEBI:61560"/>
        <dbReference type="ChEBI" id="CHEBI:173112"/>
        <dbReference type="EC" id="2.7.7.7"/>
    </reaction>
</comment>
<feature type="domain" description="AAA+ ATPase" evidence="13">
    <location>
        <begin position="34"/>
        <end position="177"/>
    </location>
</feature>